<evidence type="ECO:0000259" key="9">
    <source>
        <dbReference type="PROSITE" id="PS50008"/>
    </source>
</evidence>
<keyword evidence="2" id="KW-0805">Transcription regulation</keyword>
<evidence type="ECO:0000256" key="7">
    <source>
        <dbReference type="ARBA" id="ARBA00024343"/>
    </source>
</evidence>
<keyword evidence="4" id="KW-0010">Activator</keyword>
<evidence type="ECO:0000256" key="2">
    <source>
        <dbReference type="ARBA" id="ARBA00023015"/>
    </source>
</evidence>
<keyword evidence="3" id="KW-0238">DNA-binding</keyword>
<feature type="domain" description="PI-PLC Y-box" evidence="9">
    <location>
        <begin position="196"/>
        <end position="248"/>
    </location>
</feature>
<dbReference type="AlphaFoldDB" id="A0A8T0HZA4"/>
<dbReference type="InterPro" id="IPR001471">
    <property type="entry name" value="AP2/ERF_dom"/>
</dbReference>
<dbReference type="CDD" id="cd00018">
    <property type="entry name" value="AP2"/>
    <property type="match status" value="1"/>
</dbReference>
<comment type="caution">
    <text evidence="11">The sequence shown here is derived from an EMBL/GenBank/DDBJ whole genome shotgun (WGS) entry which is preliminary data.</text>
</comment>
<dbReference type="GO" id="GO:0035556">
    <property type="term" value="P:intracellular signal transduction"/>
    <property type="evidence" value="ECO:0007669"/>
    <property type="project" value="InterPro"/>
</dbReference>
<evidence type="ECO:0000256" key="5">
    <source>
        <dbReference type="ARBA" id="ARBA00023163"/>
    </source>
</evidence>
<comment type="subcellular location">
    <subcellularLocation>
        <location evidence="1">Nucleus</location>
    </subcellularLocation>
</comment>
<name>A0A8T0HZA4_CERPU</name>
<dbReference type="InterPro" id="IPR045277">
    <property type="entry name" value="DRE1A-I"/>
</dbReference>
<evidence type="ECO:0008006" key="13">
    <source>
        <dbReference type="Google" id="ProtNLM"/>
    </source>
</evidence>
<dbReference type="EMBL" id="CM026425">
    <property type="protein sequence ID" value="KAG0575753.1"/>
    <property type="molecule type" value="Genomic_DNA"/>
</dbReference>
<proteinExistence type="inferred from homology"/>
<dbReference type="GO" id="GO:0003677">
    <property type="term" value="F:DNA binding"/>
    <property type="evidence" value="ECO:0007669"/>
    <property type="project" value="UniProtKB-KW"/>
</dbReference>
<evidence type="ECO:0000256" key="4">
    <source>
        <dbReference type="ARBA" id="ARBA00023159"/>
    </source>
</evidence>
<dbReference type="GO" id="GO:0006629">
    <property type="term" value="P:lipid metabolic process"/>
    <property type="evidence" value="ECO:0007669"/>
    <property type="project" value="InterPro"/>
</dbReference>
<keyword evidence="12" id="KW-1185">Reference proteome</keyword>
<dbReference type="GO" id="GO:0003700">
    <property type="term" value="F:DNA-binding transcription factor activity"/>
    <property type="evidence" value="ECO:0007669"/>
    <property type="project" value="InterPro"/>
</dbReference>
<sequence>MRESKNSSQSWRVRLNFIARLRNKFNKNVDKYFVNHYFPEQAATAPAPAPAPAPATSPAPSVQVWSTPHSQFEYNEASSSNHTSAPNSQYFDAVDPSEYIQQHQRFEFPLLDVQGQNSSQPGMIPPSGDFHQNSGTFNMGPQLDQDYGMQISHPPPTSHHQSFLGDFDDRHHQQVPVLSVYDMGFSDAVMEMQQDEPMSPWQANSNYVSQEYGAPSMSMQMSGDTVETMDSNMMDTGDSNFTGYVLPPHPVQQRRTVITNILTFEEMKHILFEEEAESRLPGRRGFRVVASIVYAYRRLRGLVRRKRMQRCTPSSPSGEGSGSSKLKRIKSADCSRVYQGVKQRKGKWVAEIRVSRMPDKVWLGSFLSEKQAALAYDAGLHHCSMKRTKIFNFKESPQRLGPSQYVGLLAMSKEDRKTTVQTLAADYAMAYGSSNNNIR</sequence>
<keyword evidence="6" id="KW-0539">Nucleus</keyword>
<dbReference type="PROSITE" id="PS51032">
    <property type="entry name" value="AP2_ERF"/>
    <property type="match status" value="1"/>
</dbReference>
<evidence type="ECO:0000256" key="8">
    <source>
        <dbReference type="SAM" id="MobiDB-lite"/>
    </source>
</evidence>
<evidence type="ECO:0000256" key="1">
    <source>
        <dbReference type="ARBA" id="ARBA00004123"/>
    </source>
</evidence>
<dbReference type="Gene3D" id="3.30.730.10">
    <property type="entry name" value="AP2/ERF domain"/>
    <property type="match status" value="1"/>
</dbReference>
<evidence type="ECO:0000259" key="10">
    <source>
        <dbReference type="PROSITE" id="PS51032"/>
    </source>
</evidence>
<keyword evidence="5" id="KW-0804">Transcription</keyword>
<evidence type="ECO:0000256" key="3">
    <source>
        <dbReference type="ARBA" id="ARBA00023125"/>
    </source>
</evidence>
<feature type="region of interest" description="Disordered" evidence="8">
    <location>
        <begin position="44"/>
        <end position="65"/>
    </location>
</feature>
<reference evidence="11" key="1">
    <citation type="submission" date="2020-06" db="EMBL/GenBank/DDBJ databases">
        <title>WGS assembly of Ceratodon purpureus strain R40.</title>
        <authorList>
            <person name="Carey S.B."/>
            <person name="Jenkins J."/>
            <person name="Shu S."/>
            <person name="Lovell J.T."/>
            <person name="Sreedasyam A."/>
            <person name="Maumus F."/>
            <person name="Tiley G.P."/>
            <person name="Fernandez-Pozo N."/>
            <person name="Barry K."/>
            <person name="Chen C."/>
            <person name="Wang M."/>
            <person name="Lipzen A."/>
            <person name="Daum C."/>
            <person name="Saski C.A."/>
            <person name="Payton A.C."/>
            <person name="Mcbreen J.C."/>
            <person name="Conrad R.E."/>
            <person name="Kollar L.M."/>
            <person name="Olsson S."/>
            <person name="Huttunen S."/>
            <person name="Landis J.B."/>
            <person name="Wickett N.J."/>
            <person name="Johnson M.G."/>
            <person name="Rensing S.A."/>
            <person name="Grimwood J."/>
            <person name="Schmutz J."/>
            <person name="Mcdaniel S.F."/>
        </authorList>
    </citation>
    <scope>NUCLEOTIDE SEQUENCE</scope>
    <source>
        <strain evidence="11">R40</strain>
    </source>
</reference>
<feature type="compositionally biased region" description="Pro residues" evidence="8">
    <location>
        <begin position="47"/>
        <end position="57"/>
    </location>
</feature>
<gene>
    <name evidence="11" type="ORF">KC19_5G028200</name>
</gene>
<evidence type="ECO:0000256" key="6">
    <source>
        <dbReference type="ARBA" id="ARBA00023242"/>
    </source>
</evidence>
<feature type="region of interest" description="Disordered" evidence="8">
    <location>
        <begin position="307"/>
        <end position="328"/>
    </location>
</feature>
<dbReference type="PANTHER" id="PTHR31839">
    <property type="entry name" value="DEHYDRATION-RESPONSIVE ELEMENT-BINDING PROTEIN 1D"/>
    <property type="match status" value="1"/>
</dbReference>
<organism evidence="11 12">
    <name type="scientific">Ceratodon purpureus</name>
    <name type="common">Fire moss</name>
    <name type="synonym">Dicranum purpureum</name>
    <dbReference type="NCBI Taxonomy" id="3225"/>
    <lineage>
        <taxon>Eukaryota</taxon>
        <taxon>Viridiplantae</taxon>
        <taxon>Streptophyta</taxon>
        <taxon>Embryophyta</taxon>
        <taxon>Bryophyta</taxon>
        <taxon>Bryophytina</taxon>
        <taxon>Bryopsida</taxon>
        <taxon>Dicranidae</taxon>
        <taxon>Pseudoditrichales</taxon>
        <taxon>Ditrichaceae</taxon>
        <taxon>Ceratodon</taxon>
    </lineage>
</organism>
<protein>
    <recommendedName>
        <fullName evidence="13">AP2/ERF domain-containing protein</fullName>
    </recommendedName>
</protein>
<feature type="compositionally biased region" description="Low complexity" evidence="8">
    <location>
        <begin position="313"/>
        <end position="324"/>
    </location>
</feature>
<dbReference type="InterPro" id="IPR036955">
    <property type="entry name" value="AP2/ERF_dom_sf"/>
</dbReference>
<dbReference type="PANTHER" id="PTHR31839:SF2">
    <property type="entry name" value="DEHYDRATION-RESPONSIVE ELEMENT-BINDING PROTEIN 1D"/>
    <property type="match status" value="1"/>
</dbReference>
<accession>A0A8T0HZA4</accession>
<dbReference type="InterPro" id="IPR001711">
    <property type="entry name" value="PLipase_C_Pinositol-sp_Y"/>
</dbReference>
<evidence type="ECO:0000313" key="11">
    <source>
        <dbReference type="EMBL" id="KAG0575753.1"/>
    </source>
</evidence>
<dbReference type="SUPFAM" id="SSF54171">
    <property type="entry name" value="DNA-binding domain"/>
    <property type="match status" value="1"/>
</dbReference>
<evidence type="ECO:0000313" key="12">
    <source>
        <dbReference type="Proteomes" id="UP000822688"/>
    </source>
</evidence>
<dbReference type="Proteomes" id="UP000822688">
    <property type="component" value="Chromosome 5"/>
</dbReference>
<feature type="domain" description="AP2/ERF" evidence="10">
    <location>
        <begin position="337"/>
        <end position="394"/>
    </location>
</feature>
<dbReference type="InterPro" id="IPR016177">
    <property type="entry name" value="DNA-bd_dom_sf"/>
</dbReference>
<dbReference type="PROSITE" id="PS50008">
    <property type="entry name" value="PIPLC_Y_DOMAIN"/>
    <property type="match status" value="1"/>
</dbReference>
<dbReference type="SMART" id="SM00380">
    <property type="entry name" value="AP2"/>
    <property type="match status" value="1"/>
</dbReference>
<dbReference type="GO" id="GO:0004435">
    <property type="term" value="F:phosphatidylinositol-4,5-bisphosphate phospholipase C activity"/>
    <property type="evidence" value="ECO:0007669"/>
    <property type="project" value="InterPro"/>
</dbReference>
<comment type="similarity">
    <text evidence="7">Belongs to the AP2/ERF transcription factor family. ERF subfamily.</text>
</comment>
<dbReference type="GO" id="GO:0005634">
    <property type="term" value="C:nucleus"/>
    <property type="evidence" value="ECO:0007669"/>
    <property type="project" value="UniProtKB-SubCell"/>
</dbReference>